<dbReference type="RefSeq" id="WP_358280748.1">
    <property type="nucleotide sequence ID" value="NZ_JBEYGJ010000009.1"/>
</dbReference>
<gene>
    <name evidence="1" type="ORF">ACFYM3_00770</name>
</gene>
<proteinExistence type="predicted"/>
<protein>
    <submittedName>
        <fullName evidence="1">Uncharacterized protein</fullName>
    </submittedName>
</protein>
<comment type="caution">
    <text evidence="1">The sequence shown here is derived from an EMBL/GenBank/DDBJ whole genome shotgun (WGS) entry which is preliminary data.</text>
</comment>
<dbReference type="Proteomes" id="UP001601288">
    <property type="component" value="Unassembled WGS sequence"/>
</dbReference>
<evidence type="ECO:0000313" key="2">
    <source>
        <dbReference type="Proteomes" id="UP001601288"/>
    </source>
</evidence>
<evidence type="ECO:0000313" key="1">
    <source>
        <dbReference type="EMBL" id="MFE9223169.1"/>
    </source>
</evidence>
<accession>A0ABW6L3U7</accession>
<name>A0ABW6L3U7_9ACTN</name>
<keyword evidence="2" id="KW-1185">Reference proteome</keyword>
<reference evidence="1 2" key="1">
    <citation type="submission" date="2024-10" db="EMBL/GenBank/DDBJ databases">
        <title>The Natural Products Discovery Center: Release of the First 8490 Sequenced Strains for Exploring Actinobacteria Biosynthetic Diversity.</title>
        <authorList>
            <person name="Kalkreuter E."/>
            <person name="Kautsar S.A."/>
            <person name="Yang D."/>
            <person name="Bader C.D."/>
            <person name="Teijaro C.N."/>
            <person name="Fluegel L."/>
            <person name="Davis C.M."/>
            <person name="Simpson J.R."/>
            <person name="Lauterbach L."/>
            <person name="Steele A.D."/>
            <person name="Gui C."/>
            <person name="Meng S."/>
            <person name="Li G."/>
            <person name="Viehrig K."/>
            <person name="Ye F."/>
            <person name="Su P."/>
            <person name="Kiefer A.F."/>
            <person name="Nichols A."/>
            <person name="Cepeda A.J."/>
            <person name="Yan W."/>
            <person name="Fan B."/>
            <person name="Jiang Y."/>
            <person name="Adhikari A."/>
            <person name="Zheng C.-J."/>
            <person name="Schuster L."/>
            <person name="Cowan T.M."/>
            <person name="Smanski M.J."/>
            <person name="Chevrette M.G."/>
            <person name="De Carvalho L.P.S."/>
            <person name="Shen B."/>
        </authorList>
    </citation>
    <scope>NUCLEOTIDE SEQUENCE [LARGE SCALE GENOMIC DNA]</scope>
    <source>
        <strain evidence="1 2">NPDC007066</strain>
    </source>
</reference>
<sequence length="48" mass="5027">MPARYGLRASAGRFVLPLPGVRVRLRAFTASPQTLSSADGQEALRGAG</sequence>
<organism evidence="1 2">
    <name type="scientific">Streptomyces massasporeus</name>
    <dbReference type="NCBI Taxonomy" id="67324"/>
    <lineage>
        <taxon>Bacteria</taxon>
        <taxon>Bacillati</taxon>
        <taxon>Actinomycetota</taxon>
        <taxon>Actinomycetes</taxon>
        <taxon>Kitasatosporales</taxon>
        <taxon>Streptomycetaceae</taxon>
        <taxon>Streptomyces</taxon>
    </lineage>
</organism>
<dbReference type="EMBL" id="JBIAFP010000001">
    <property type="protein sequence ID" value="MFE9223169.1"/>
    <property type="molecule type" value="Genomic_DNA"/>
</dbReference>